<name>A0ABQ5VX00_9RHOB</name>
<evidence type="ECO:0000256" key="1">
    <source>
        <dbReference type="ARBA" id="ARBA00007734"/>
    </source>
</evidence>
<reference evidence="7" key="1">
    <citation type="journal article" date="2019" name="Int. J. Syst. Evol. Microbiol.">
        <title>The Global Catalogue of Microorganisms (GCM) 10K type strain sequencing project: providing services to taxonomists for standard genome sequencing and annotation.</title>
        <authorList>
            <consortium name="The Broad Institute Genomics Platform"/>
            <consortium name="The Broad Institute Genome Sequencing Center for Infectious Disease"/>
            <person name="Wu L."/>
            <person name="Ma J."/>
        </authorList>
    </citation>
    <scope>NUCLEOTIDE SEQUENCE [LARGE SCALE GENOMIC DNA]</scope>
    <source>
        <strain evidence="7">NBRC 110140</strain>
    </source>
</reference>
<dbReference type="InterPro" id="IPR000189">
    <property type="entry name" value="Transglyc_AS"/>
</dbReference>
<evidence type="ECO:0000313" key="6">
    <source>
        <dbReference type="EMBL" id="GLQ35729.1"/>
    </source>
</evidence>
<dbReference type="InterPro" id="IPR008258">
    <property type="entry name" value="Transglycosylase_SLT_dom_1"/>
</dbReference>
<evidence type="ECO:0000256" key="2">
    <source>
        <dbReference type="ARBA" id="ARBA00009387"/>
    </source>
</evidence>
<accession>A0ABQ5VX00</accession>
<organism evidence="6 7">
    <name type="scientific">Amylibacter marinus</name>
    <dbReference type="NCBI Taxonomy" id="1475483"/>
    <lineage>
        <taxon>Bacteria</taxon>
        <taxon>Pseudomonadati</taxon>
        <taxon>Pseudomonadota</taxon>
        <taxon>Alphaproteobacteria</taxon>
        <taxon>Rhodobacterales</taxon>
        <taxon>Paracoccaceae</taxon>
        <taxon>Amylibacter</taxon>
    </lineage>
</organism>
<comment type="similarity">
    <text evidence="1">Belongs to the transglycosylase Slt family.</text>
</comment>
<feature type="signal peptide" evidence="4">
    <location>
        <begin position="1"/>
        <end position="22"/>
    </location>
</feature>
<dbReference type="Gene3D" id="1.10.530.10">
    <property type="match status" value="1"/>
</dbReference>
<evidence type="ECO:0000259" key="5">
    <source>
        <dbReference type="Pfam" id="PF01464"/>
    </source>
</evidence>
<dbReference type="InterPro" id="IPR023346">
    <property type="entry name" value="Lysozyme-like_dom_sf"/>
</dbReference>
<keyword evidence="3 4" id="KW-0732">Signal</keyword>
<dbReference type="SUPFAM" id="SSF53955">
    <property type="entry name" value="Lysozyme-like"/>
    <property type="match status" value="1"/>
</dbReference>
<protein>
    <submittedName>
        <fullName evidence="6">Lytic transglycosylase</fullName>
    </submittedName>
</protein>
<dbReference type="PANTHER" id="PTHR37423">
    <property type="entry name" value="SOLUBLE LYTIC MUREIN TRANSGLYCOSYLASE-RELATED"/>
    <property type="match status" value="1"/>
</dbReference>
<proteinExistence type="inferred from homology"/>
<comment type="caution">
    <text evidence="6">The sequence shown here is derived from an EMBL/GenBank/DDBJ whole genome shotgun (WGS) entry which is preliminary data.</text>
</comment>
<feature type="domain" description="Transglycosylase SLT" evidence="5">
    <location>
        <begin position="491"/>
        <end position="594"/>
    </location>
</feature>
<dbReference type="SUPFAM" id="SSF48435">
    <property type="entry name" value="Bacterial muramidases"/>
    <property type="match status" value="1"/>
</dbReference>
<dbReference type="InterPro" id="IPR008939">
    <property type="entry name" value="Lytic_TGlycosylase_superhlx_U"/>
</dbReference>
<keyword evidence="7" id="KW-1185">Reference proteome</keyword>
<comment type="similarity">
    <text evidence="2">Belongs to the virb1 family.</text>
</comment>
<dbReference type="Pfam" id="PF01464">
    <property type="entry name" value="SLT"/>
    <property type="match status" value="1"/>
</dbReference>
<dbReference type="EMBL" id="BSNN01000004">
    <property type="protein sequence ID" value="GLQ35729.1"/>
    <property type="molecule type" value="Genomic_DNA"/>
</dbReference>
<dbReference type="PANTHER" id="PTHR37423:SF2">
    <property type="entry name" value="MEMBRANE-BOUND LYTIC MUREIN TRANSGLYCOSYLASE C"/>
    <property type="match status" value="1"/>
</dbReference>
<dbReference type="Proteomes" id="UP001156694">
    <property type="component" value="Unassembled WGS sequence"/>
</dbReference>
<feature type="chain" id="PRO_5045435174" evidence="4">
    <location>
        <begin position="23"/>
        <end position="647"/>
    </location>
</feature>
<evidence type="ECO:0000256" key="4">
    <source>
        <dbReference type="SAM" id="SignalP"/>
    </source>
</evidence>
<evidence type="ECO:0000256" key="3">
    <source>
        <dbReference type="ARBA" id="ARBA00022729"/>
    </source>
</evidence>
<dbReference type="PROSITE" id="PS00922">
    <property type="entry name" value="TRANSGLYCOSYLASE"/>
    <property type="match status" value="1"/>
</dbReference>
<evidence type="ECO:0000313" key="7">
    <source>
        <dbReference type="Proteomes" id="UP001156694"/>
    </source>
</evidence>
<sequence>MKKILRAALCLSVLAVGGPVMANLAQDGKRLSVALQAIDAKNWAEADQLRRGLQDKVARDMVVWARLRAGQGAFEDYVEFLARNADWPGLKRLRRSGEASIGSGANARSVVEYFAAQAPQTGAGALALARAYGQLGQDKAARAAVIAGYVNLSLTERVEREFMDRHKRIVSRHYQERMDNLLWKGWQGEASRMIPLVSDAQGKLARARIGLQRQEPNVDALIGAVPRSLAGDGGLAYDRFQWRMKKDRWDEAQELIIEQTSKKLGRAESWGSRRRGFARRAMRAKDYTAAYGLASKHGLSAGADYADLEWLSGYIALKFLNKPKLARKHFERFEGVVKTPVSRGRAGYWLGQVYEALGQDGLAQAAYRDGAQHSTSFYGQLSAERLQLPPDASLMGDVPKGRWQKSSFAKSEVLRAAHLLHHGDRPVMVRWFLAHMAETMGRDDMAMLADFALELNEPFAALGIAKEGAKRGITLPTAYYPVTDLADFSRDVAPEVAMSIARRESELNPDAISHAGARGLMQIMPATARNVAKEIGAEYSKNRLTSDWKYNATLGTAYLAGLLERYDGNYPLAFAGYNAGPHRADDWIAEYGDPRDSLGDPVDWVEHIPFRETRNYVMRVMESLHVYRARIHGAVGVVQLRADLTRG</sequence>
<dbReference type="CDD" id="cd13401">
    <property type="entry name" value="Slt70-like"/>
    <property type="match status" value="1"/>
</dbReference>
<dbReference type="RefSeq" id="WP_284378544.1">
    <property type="nucleotide sequence ID" value="NZ_BSNN01000004.1"/>
</dbReference>
<gene>
    <name evidence="6" type="ORF">GCM10007939_20120</name>
</gene>
<dbReference type="Gene3D" id="1.25.20.10">
    <property type="entry name" value="Bacterial muramidases"/>
    <property type="match status" value="1"/>
</dbReference>